<dbReference type="GO" id="GO:0043139">
    <property type="term" value="F:5'-3' DNA helicase activity"/>
    <property type="evidence" value="ECO:0007669"/>
    <property type="project" value="UniProtKB-EC"/>
</dbReference>
<comment type="catalytic activity">
    <reaction evidence="4">
        <text>ATP + H2O = ADP + phosphate + H(+)</text>
        <dbReference type="Rhea" id="RHEA:13065"/>
        <dbReference type="ChEBI" id="CHEBI:15377"/>
        <dbReference type="ChEBI" id="CHEBI:15378"/>
        <dbReference type="ChEBI" id="CHEBI:30616"/>
        <dbReference type="ChEBI" id="CHEBI:43474"/>
        <dbReference type="ChEBI" id="CHEBI:456216"/>
        <dbReference type="EC" id="5.6.2.4"/>
    </reaction>
</comment>
<name>A0A497ESL4_9CREN</name>
<accession>A0A497ESL4</accession>
<dbReference type="InterPro" id="IPR027417">
    <property type="entry name" value="P-loop_NTPase"/>
</dbReference>
<dbReference type="Proteomes" id="UP000278475">
    <property type="component" value="Unassembled WGS sequence"/>
</dbReference>
<keyword evidence="6" id="KW-0067">ATP-binding</keyword>
<comment type="caution">
    <text evidence="6">The sequence shown here is derived from an EMBL/GenBank/DDBJ whole genome shotgun (WGS) entry which is preliminary data.</text>
</comment>
<dbReference type="SMART" id="SM00382">
    <property type="entry name" value="AAA"/>
    <property type="match status" value="1"/>
</dbReference>
<dbReference type="PANTHER" id="PTHR42957">
    <property type="entry name" value="HELICASE MJ1565-RELATED"/>
    <property type="match status" value="1"/>
</dbReference>
<comment type="similarity">
    <text evidence="1">Belongs to the HerA family.</text>
</comment>
<evidence type="ECO:0000313" key="6">
    <source>
        <dbReference type="EMBL" id="RLE49720.1"/>
    </source>
</evidence>
<dbReference type="SUPFAM" id="SSF52540">
    <property type="entry name" value="P-loop containing nucleoside triphosphate hydrolases"/>
    <property type="match status" value="1"/>
</dbReference>
<evidence type="ECO:0000256" key="1">
    <source>
        <dbReference type="ARBA" id="ARBA00007816"/>
    </source>
</evidence>
<comment type="catalytic activity">
    <reaction evidence="3">
        <text>ATP + H2O = ADP + phosphate + H(+)</text>
        <dbReference type="Rhea" id="RHEA:13065"/>
        <dbReference type="ChEBI" id="CHEBI:15377"/>
        <dbReference type="ChEBI" id="CHEBI:15378"/>
        <dbReference type="ChEBI" id="CHEBI:30616"/>
        <dbReference type="ChEBI" id="CHEBI:43474"/>
        <dbReference type="ChEBI" id="CHEBI:456216"/>
        <dbReference type="EC" id="5.6.2.3"/>
    </reaction>
</comment>
<reference evidence="6 7" key="1">
    <citation type="submission" date="2018-06" db="EMBL/GenBank/DDBJ databases">
        <title>Extensive metabolic versatility and redundancy in microbially diverse, dynamic hydrothermal sediments.</title>
        <authorList>
            <person name="Dombrowski N."/>
            <person name="Teske A."/>
            <person name="Baker B.J."/>
        </authorList>
    </citation>
    <scope>NUCLEOTIDE SEQUENCE [LARGE SCALE GENOMIC DNA]</scope>
    <source>
        <strain evidence="6">B66_G16</strain>
    </source>
</reference>
<evidence type="ECO:0000313" key="7">
    <source>
        <dbReference type="Proteomes" id="UP000278475"/>
    </source>
</evidence>
<dbReference type="InterPro" id="IPR008571">
    <property type="entry name" value="HerA-like"/>
</dbReference>
<dbReference type="InterPro" id="IPR002789">
    <property type="entry name" value="HerA_central"/>
</dbReference>
<feature type="domain" description="AAA+ ATPase" evidence="5">
    <location>
        <begin position="156"/>
        <end position="443"/>
    </location>
</feature>
<dbReference type="Pfam" id="PF01935">
    <property type="entry name" value="DUF87"/>
    <property type="match status" value="1"/>
</dbReference>
<evidence type="ECO:0000256" key="3">
    <source>
        <dbReference type="ARBA" id="ARBA00048954"/>
    </source>
</evidence>
<dbReference type="PANTHER" id="PTHR42957:SF1">
    <property type="entry name" value="HELICASE MJ1565-RELATED"/>
    <property type="match status" value="1"/>
</dbReference>
<gene>
    <name evidence="6" type="ORF">DRJ31_03985</name>
</gene>
<dbReference type="GO" id="GO:0043138">
    <property type="term" value="F:3'-5' DNA helicase activity"/>
    <property type="evidence" value="ECO:0007669"/>
    <property type="project" value="UniProtKB-EC"/>
</dbReference>
<organism evidence="6 7">
    <name type="scientific">Thermoproteota archaeon</name>
    <dbReference type="NCBI Taxonomy" id="2056631"/>
    <lineage>
        <taxon>Archaea</taxon>
        <taxon>Thermoproteota</taxon>
    </lineage>
</organism>
<evidence type="ECO:0000256" key="2">
    <source>
        <dbReference type="ARBA" id="ARBA00034617"/>
    </source>
</evidence>
<protein>
    <submittedName>
        <fullName evidence="6">ATP-binding protein</fullName>
    </submittedName>
</protein>
<dbReference type="EMBL" id="QMQV01000025">
    <property type="protein sequence ID" value="RLE49720.1"/>
    <property type="molecule type" value="Genomic_DNA"/>
</dbReference>
<evidence type="ECO:0000256" key="4">
    <source>
        <dbReference type="ARBA" id="ARBA00048988"/>
    </source>
</evidence>
<comment type="catalytic activity">
    <reaction evidence="2">
        <text>Couples ATP hydrolysis with the unwinding of duplex DNA by translocating in the 3'-5' direction.</text>
        <dbReference type="EC" id="5.6.2.4"/>
    </reaction>
</comment>
<evidence type="ECO:0000259" key="5">
    <source>
        <dbReference type="SMART" id="SM00382"/>
    </source>
</evidence>
<dbReference type="Gene3D" id="3.40.50.300">
    <property type="entry name" value="P-loop containing nucleotide triphosphate hydrolases"/>
    <property type="match status" value="2"/>
</dbReference>
<sequence>MYRQQPLGFVVGETSPHRFLFTIDADFIPPLLEYVYTYVEEEIDGVKKKVPVLAQIQQLTQKSPLLDASLSSEAARKAAKIGSTVKQVLALAQVLGYLKDGKVHFPRYPPAPGVEVYRATDDMLKRFFSVEEDEALFIGYLINRQSVEVSLRVSGLGRHLAILAATGAGKSHTAGVIIEELLKKGASILAIDPHGDYSEMRFTPDGKIHPFANRIVVISSNPRVSKARPYLIKTSNLDVDELCALAGIPERATNIRAAIREAIKALKAEGNDYDLNDIIEKLQKWSENPPAIIRRNKKFSEACQDALKYLEGIRRLKIFSKSTIPIEDLLRPGQLTVLNLSGTRFAAQDLIARDILTRVYEARVSYTVGESGGYPYPVFVVLEEAHRFIPPKEARSTYSSEIIKTIAAEGRKFGVYLIVISQRPSRIDPDVLSQCQSQIVLRVVNPRDQLTIQESSEAFSKELLENLPGLNVGEAVIVGPIVKTPVMVKVRPRMTMHGGADLPIVDLLKSAKKQVEELEHIQESEERGLSEAVKIRERLLEAR</sequence>
<dbReference type="AlphaFoldDB" id="A0A497ESL4"/>
<proteinExistence type="inferred from homology"/>
<keyword evidence="6" id="KW-0547">Nucleotide-binding</keyword>
<dbReference type="GO" id="GO:0005524">
    <property type="term" value="F:ATP binding"/>
    <property type="evidence" value="ECO:0007669"/>
    <property type="project" value="UniProtKB-KW"/>
</dbReference>
<dbReference type="InterPro" id="IPR003593">
    <property type="entry name" value="AAA+_ATPase"/>
</dbReference>